<accession>I4AMN8</accession>
<gene>
    <name evidence="2" type="ordered locus">Fleli_2870</name>
</gene>
<feature type="chain" id="PRO_5003685491" description="Secretion system C-terminal sorting domain-containing protein" evidence="1">
    <location>
        <begin position="23"/>
        <end position="111"/>
    </location>
</feature>
<dbReference type="Proteomes" id="UP000006054">
    <property type="component" value="Chromosome"/>
</dbReference>
<dbReference type="InterPro" id="IPR021638">
    <property type="entry name" value="DUF3244"/>
</dbReference>
<evidence type="ECO:0000313" key="2">
    <source>
        <dbReference type="EMBL" id="AFM05223.1"/>
    </source>
</evidence>
<name>I4AMN8_BERLS</name>
<reference evidence="3" key="1">
    <citation type="submission" date="2012-06" db="EMBL/GenBank/DDBJ databases">
        <title>The complete genome of Flexibacter litoralis DSM 6794.</title>
        <authorList>
            <person name="Lucas S."/>
            <person name="Copeland A."/>
            <person name="Lapidus A."/>
            <person name="Glavina del Rio T."/>
            <person name="Dalin E."/>
            <person name="Tice H."/>
            <person name="Bruce D."/>
            <person name="Goodwin L."/>
            <person name="Pitluck S."/>
            <person name="Peters L."/>
            <person name="Ovchinnikova G."/>
            <person name="Lu M."/>
            <person name="Kyrpides N."/>
            <person name="Mavromatis K."/>
            <person name="Ivanova N."/>
            <person name="Brettin T."/>
            <person name="Detter J.C."/>
            <person name="Han C."/>
            <person name="Larimer F."/>
            <person name="Land M."/>
            <person name="Hauser L."/>
            <person name="Markowitz V."/>
            <person name="Cheng J.-F."/>
            <person name="Hugenholtz P."/>
            <person name="Woyke T."/>
            <person name="Wu D."/>
            <person name="Spring S."/>
            <person name="Lang E."/>
            <person name="Kopitz M."/>
            <person name="Brambilla E."/>
            <person name="Klenk H.-P."/>
            <person name="Eisen J.A."/>
        </authorList>
    </citation>
    <scope>NUCLEOTIDE SEQUENCE [LARGE SCALE GENOMIC DNA]</scope>
    <source>
        <strain evidence="3">ATCC 23117 / DSM 6794 / NBRC 15988 / NCIMB 1366 / Sio-4</strain>
    </source>
</reference>
<dbReference type="InterPro" id="IPR026444">
    <property type="entry name" value="Secre_tail"/>
</dbReference>
<evidence type="ECO:0008006" key="4">
    <source>
        <dbReference type="Google" id="ProtNLM"/>
    </source>
</evidence>
<evidence type="ECO:0000256" key="1">
    <source>
        <dbReference type="SAM" id="SignalP"/>
    </source>
</evidence>
<evidence type="ECO:0000313" key="3">
    <source>
        <dbReference type="Proteomes" id="UP000006054"/>
    </source>
</evidence>
<dbReference type="Gene3D" id="2.60.120.380">
    <property type="match status" value="1"/>
</dbReference>
<dbReference type="HOGENOM" id="CLU_2154630_0_0_10"/>
<keyword evidence="3" id="KW-1185">Reference proteome</keyword>
<dbReference type="EMBL" id="CP003345">
    <property type="protein sequence ID" value="AFM05223.1"/>
    <property type="molecule type" value="Genomic_DNA"/>
</dbReference>
<dbReference type="KEGG" id="fli:Fleli_2870"/>
<feature type="signal peptide" evidence="1">
    <location>
        <begin position="1"/>
        <end position="22"/>
    </location>
</feature>
<protein>
    <recommendedName>
        <fullName evidence="4">Secretion system C-terminal sorting domain-containing protein</fullName>
    </recommendedName>
</protein>
<keyword evidence="1" id="KW-0732">Signal</keyword>
<dbReference type="NCBIfam" id="TIGR04183">
    <property type="entry name" value="Por_Secre_tail"/>
    <property type="match status" value="1"/>
</dbReference>
<dbReference type="OrthoDB" id="977863at2"/>
<dbReference type="AlphaFoldDB" id="I4AMN8"/>
<organism evidence="2 3">
    <name type="scientific">Bernardetia litoralis (strain ATCC 23117 / DSM 6794 / NBRC 15988 / NCIMB 1366 / Fx l1 / Sio-4)</name>
    <name type="common">Flexibacter litoralis</name>
    <dbReference type="NCBI Taxonomy" id="880071"/>
    <lineage>
        <taxon>Bacteria</taxon>
        <taxon>Pseudomonadati</taxon>
        <taxon>Bacteroidota</taxon>
        <taxon>Cytophagia</taxon>
        <taxon>Cytophagales</taxon>
        <taxon>Bernardetiaceae</taxon>
        <taxon>Bernardetia</taxon>
    </lineage>
</organism>
<dbReference type="Pfam" id="PF11589">
    <property type="entry name" value="DUF3244"/>
    <property type="match status" value="1"/>
</dbReference>
<sequence length="111" mass="12565" precursor="true">MNISKLIFALIFTLGFTFNSFATNVNTIKDVNEFTTTFSTKINNQATANIQNNQGTVIVTLTNEQGNILQERTITSENIKYTISLESLPKGTYFLQVRGEEKSSYETYYVN</sequence>
<dbReference type="RefSeq" id="WP_014798657.1">
    <property type="nucleotide sequence ID" value="NC_018018.1"/>
</dbReference>
<proteinExistence type="predicted"/>